<name>A0AAF0TU22_SOLVR</name>
<reference evidence="1" key="1">
    <citation type="submission" date="2023-08" db="EMBL/GenBank/DDBJ databases">
        <title>A de novo genome assembly of Solanum verrucosum Schlechtendal, a Mexican diploid species geographically isolated from the other diploid A-genome species in potato relatives.</title>
        <authorList>
            <person name="Hosaka K."/>
        </authorList>
    </citation>
    <scope>NUCLEOTIDE SEQUENCE</scope>
    <source>
        <tissue evidence="1">Young leaves</tissue>
    </source>
</reference>
<evidence type="ECO:0000313" key="2">
    <source>
        <dbReference type="Proteomes" id="UP001234989"/>
    </source>
</evidence>
<dbReference type="Proteomes" id="UP001234989">
    <property type="component" value="Chromosome 4"/>
</dbReference>
<dbReference type="EMBL" id="CP133615">
    <property type="protein sequence ID" value="WMV26170.1"/>
    <property type="molecule type" value="Genomic_DNA"/>
</dbReference>
<keyword evidence="2" id="KW-1185">Reference proteome</keyword>
<proteinExistence type="predicted"/>
<sequence length="453" mass="52757">MNPLKINSEEYAGREWNLEKFCKKEVLRPNDHLTYTNTKGETSIRFTDYKYTDQKEIEEDLEDNESTINMEGMNIQNINEEDYEVDLSIAKAKELHQENKTTLFKCKGCKMRKIDISIVETHFRECKFRIDNYGYRQKENTQEESDDETTRSLKEFMEIGSSSSSPFQKTTPITPVEYTIGNLPHHRVYRQDPATEPEMVRPIGIRMPIEALIKLQDGGDRGKILNIAAHDPQLWNSVIDVWKGIVVADYIHHYSETDAETMYRYMETFLGESIKGMWEAYKVTYPQEFQELVNMGPNPYNFTNKIHSLITGEDPNSGLVVLQKNALIKLEQLSITNWSHIKNFLKDYFYLCAISGNAFDQSLGKKLFNKLPGALGREIEERWSKREGVMQDPNVNWSIGHKIQHVMEILQEKCTNIQIQKQLKQNETGFCKNIYTTQSYDQGTPNKKYRSQS</sequence>
<protein>
    <submittedName>
        <fullName evidence="1">Uncharacterized protein</fullName>
    </submittedName>
</protein>
<dbReference type="Pfam" id="PF22909">
    <property type="entry name" value="Caulimovir_coat_dom"/>
    <property type="match status" value="1"/>
</dbReference>
<gene>
    <name evidence="1" type="ORF">MTR67_019555</name>
</gene>
<organism evidence="1 2">
    <name type="scientific">Solanum verrucosum</name>
    <dbReference type="NCBI Taxonomy" id="315347"/>
    <lineage>
        <taxon>Eukaryota</taxon>
        <taxon>Viridiplantae</taxon>
        <taxon>Streptophyta</taxon>
        <taxon>Embryophyta</taxon>
        <taxon>Tracheophyta</taxon>
        <taxon>Spermatophyta</taxon>
        <taxon>Magnoliopsida</taxon>
        <taxon>eudicotyledons</taxon>
        <taxon>Gunneridae</taxon>
        <taxon>Pentapetalae</taxon>
        <taxon>asterids</taxon>
        <taxon>lamiids</taxon>
        <taxon>Solanales</taxon>
        <taxon>Solanaceae</taxon>
        <taxon>Solanoideae</taxon>
        <taxon>Solaneae</taxon>
        <taxon>Solanum</taxon>
    </lineage>
</organism>
<evidence type="ECO:0000313" key="1">
    <source>
        <dbReference type="EMBL" id="WMV26170.1"/>
    </source>
</evidence>
<accession>A0AAF0TU22</accession>
<dbReference type="AlphaFoldDB" id="A0AAF0TU22"/>